<dbReference type="FunCoup" id="A0A6L2P7T8">
    <property type="interactions" value="10"/>
</dbReference>
<dbReference type="OrthoDB" id="7042322at2759"/>
<dbReference type="PANTHER" id="PTHR42858">
    <property type="entry name" value="AMINOTRANSFERASE"/>
    <property type="match status" value="1"/>
</dbReference>
<dbReference type="Proteomes" id="UP000502823">
    <property type="component" value="Unassembled WGS sequence"/>
</dbReference>
<dbReference type="InterPro" id="IPR015422">
    <property type="entry name" value="PyrdxlP-dep_Trfase_small"/>
</dbReference>
<dbReference type="AlphaFoldDB" id="A0A6L2P7T8"/>
<name>A0A6L2P7T8_COPFO</name>
<evidence type="ECO:0000259" key="1">
    <source>
        <dbReference type="Pfam" id="PF00155"/>
    </source>
</evidence>
<dbReference type="InterPro" id="IPR004839">
    <property type="entry name" value="Aminotransferase_I/II_large"/>
</dbReference>
<proteinExistence type="predicted"/>
<reference evidence="3" key="1">
    <citation type="submission" date="2020-01" db="EMBL/GenBank/DDBJ databases">
        <title>Draft genome sequence of the Termite Coptotermes fromosanus.</title>
        <authorList>
            <person name="Itakura S."/>
            <person name="Yosikawa Y."/>
            <person name="Umezawa K."/>
        </authorList>
    </citation>
    <scope>NUCLEOTIDE SEQUENCE [LARGE SCALE GENOMIC DNA]</scope>
</reference>
<dbReference type="InterPro" id="IPR015421">
    <property type="entry name" value="PyrdxlP-dep_Trfase_major"/>
</dbReference>
<dbReference type="GO" id="GO:0030170">
    <property type="term" value="F:pyridoxal phosphate binding"/>
    <property type="evidence" value="ECO:0007669"/>
    <property type="project" value="InterPro"/>
</dbReference>
<dbReference type="PANTHER" id="PTHR42858:SF1">
    <property type="entry name" value="LD15494P"/>
    <property type="match status" value="1"/>
</dbReference>
<dbReference type="EMBL" id="BLKM01003281">
    <property type="protein sequence ID" value="GFG28241.1"/>
    <property type="molecule type" value="Genomic_DNA"/>
</dbReference>
<evidence type="ECO:0000313" key="2">
    <source>
        <dbReference type="EMBL" id="GFG28241.1"/>
    </source>
</evidence>
<dbReference type="Gene3D" id="3.90.1150.10">
    <property type="entry name" value="Aspartate Aminotransferase, domain 1"/>
    <property type="match status" value="1"/>
</dbReference>
<dbReference type="Pfam" id="PF00155">
    <property type="entry name" value="Aminotran_1_2"/>
    <property type="match status" value="1"/>
</dbReference>
<dbReference type="GO" id="GO:0047536">
    <property type="term" value="F:2-aminoadipate transaminase activity"/>
    <property type="evidence" value="ECO:0007669"/>
    <property type="project" value="TreeGrafter"/>
</dbReference>
<keyword evidence="3" id="KW-1185">Reference proteome</keyword>
<evidence type="ECO:0000313" key="3">
    <source>
        <dbReference type="Proteomes" id="UP000502823"/>
    </source>
</evidence>
<feature type="domain" description="Aminotransferase class I/classII large" evidence="1">
    <location>
        <begin position="55"/>
        <end position="371"/>
    </location>
</feature>
<dbReference type="CDD" id="cd00609">
    <property type="entry name" value="AAT_like"/>
    <property type="match status" value="1"/>
</dbReference>
<protein>
    <recommendedName>
        <fullName evidence="1">Aminotransferase class I/classII large domain-containing protein</fullName>
    </recommendedName>
</protein>
<dbReference type="InterPro" id="IPR015424">
    <property type="entry name" value="PyrdxlP-dep_Trfase"/>
</dbReference>
<accession>A0A6L2P7T8</accession>
<dbReference type="SUPFAM" id="SSF53383">
    <property type="entry name" value="PLP-dependent transferases"/>
    <property type="match status" value="1"/>
</dbReference>
<gene>
    <name evidence="2" type="ORF">Cfor_07876</name>
</gene>
<dbReference type="Gene3D" id="3.40.640.10">
    <property type="entry name" value="Type I PLP-dependent aspartate aminotransferase-like (Major domain)"/>
    <property type="match status" value="1"/>
</dbReference>
<sequence>MAMDYSINVTGTEQNIHKHAHRHGLVVTGNRRVLNHRLRLPLAGVRAGRLFVSGQNLILTCGATHGLHMIITTILHPNGVIFVEEATYMIALDALKQFSGMKIVTVPIDSEGVDVQAMENIVREEKSKGSWNVTEEKPFWAMFYTIPVFHNPTGVTLPKERCEALVKAARSLDFLVVCDDVYNLLYYGNAPHPPKRLFAYDATLERYAGGHVISNCSFSKIMAPGVRVGWLEVPARHADVFRASGYLRSGGGVNQYMAGLITSLLELGLEGELLNILVQTFKERMSALCSTLDKSLPHSCSYIRPEGGYFVWIMLPEYADMNVFVPWCQEKYKLSAIPGSKFSLTGAYKNYLRLAIAFHSKETLVAAAQKLCIALVEFLNADK</sequence>
<organism evidence="2 3">
    <name type="scientific">Coptotermes formosanus</name>
    <name type="common">Formosan subterranean termite</name>
    <dbReference type="NCBI Taxonomy" id="36987"/>
    <lineage>
        <taxon>Eukaryota</taxon>
        <taxon>Metazoa</taxon>
        <taxon>Ecdysozoa</taxon>
        <taxon>Arthropoda</taxon>
        <taxon>Hexapoda</taxon>
        <taxon>Insecta</taxon>
        <taxon>Pterygota</taxon>
        <taxon>Neoptera</taxon>
        <taxon>Polyneoptera</taxon>
        <taxon>Dictyoptera</taxon>
        <taxon>Blattodea</taxon>
        <taxon>Blattoidea</taxon>
        <taxon>Termitoidae</taxon>
        <taxon>Rhinotermitidae</taxon>
        <taxon>Coptotermes</taxon>
    </lineage>
</organism>
<comment type="caution">
    <text evidence="2">The sequence shown here is derived from an EMBL/GenBank/DDBJ whole genome shotgun (WGS) entry which is preliminary data.</text>
</comment>
<dbReference type="InParanoid" id="A0A6L2P7T8"/>